<dbReference type="Proteomes" id="UP000276984">
    <property type="component" value="Chromosome"/>
</dbReference>
<feature type="signal peptide" evidence="2">
    <location>
        <begin position="1"/>
        <end position="28"/>
    </location>
</feature>
<protein>
    <submittedName>
        <fullName evidence="4">Type II and III secretion system protein family protein</fullName>
    </submittedName>
</protein>
<proteinExistence type="inferred from homology"/>
<dbReference type="Pfam" id="PF04972">
    <property type="entry name" value="BON"/>
    <property type="match status" value="1"/>
</dbReference>
<evidence type="ECO:0000256" key="2">
    <source>
        <dbReference type="SAM" id="SignalP"/>
    </source>
</evidence>
<dbReference type="PROSITE" id="PS50914">
    <property type="entry name" value="BON"/>
    <property type="match status" value="1"/>
</dbReference>
<dbReference type="PANTHER" id="PTHR30332:SF17">
    <property type="entry name" value="TYPE IV PILIATION SYSTEM PROTEIN DR_0774-RELATED"/>
    <property type="match status" value="1"/>
</dbReference>
<reference evidence="4 5" key="1">
    <citation type="submission" date="2018-10" db="EMBL/GenBank/DDBJ databases">
        <title>Complete genome sequence of Brevundimonas naejangsanensis BRV3.</title>
        <authorList>
            <person name="Berrios L."/>
            <person name="Ely B."/>
        </authorList>
    </citation>
    <scope>NUCLEOTIDE SEQUENCE [LARGE SCALE GENOMIC DNA]</scope>
    <source>
        <strain evidence="4 5">BRV3</strain>
    </source>
</reference>
<dbReference type="InterPro" id="IPR050810">
    <property type="entry name" value="Bact_Secretion_Sys_Channel"/>
</dbReference>
<evidence type="ECO:0000313" key="5">
    <source>
        <dbReference type="Proteomes" id="UP000276984"/>
    </source>
</evidence>
<gene>
    <name evidence="4" type="ORF">D8I30_04165</name>
</gene>
<keyword evidence="5" id="KW-1185">Reference proteome</keyword>
<feature type="chain" id="PRO_5019717735" evidence="2">
    <location>
        <begin position="29"/>
        <end position="519"/>
    </location>
</feature>
<dbReference type="PRINTS" id="PR00811">
    <property type="entry name" value="BCTERIALGSPD"/>
</dbReference>
<organism evidence="4 5">
    <name type="scientific">Brevundimonas naejangsanensis</name>
    <dbReference type="NCBI Taxonomy" id="588932"/>
    <lineage>
        <taxon>Bacteria</taxon>
        <taxon>Pseudomonadati</taxon>
        <taxon>Pseudomonadota</taxon>
        <taxon>Alphaproteobacteria</taxon>
        <taxon>Caulobacterales</taxon>
        <taxon>Caulobacteraceae</taxon>
        <taxon>Brevundimonas</taxon>
    </lineage>
</organism>
<dbReference type="InterPro" id="IPR001775">
    <property type="entry name" value="GspD/PilQ"/>
</dbReference>
<dbReference type="GO" id="GO:0015627">
    <property type="term" value="C:type II protein secretion system complex"/>
    <property type="evidence" value="ECO:0007669"/>
    <property type="project" value="TreeGrafter"/>
</dbReference>
<name>A0A494RKV3_9CAUL</name>
<dbReference type="OrthoDB" id="9775455at2"/>
<dbReference type="InterPro" id="IPR014004">
    <property type="entry name" value="Transpt-assoc_nodulatn_dom_bac"/>
</dbReference>
<dbReference type="InterPro" id="IPR032789">
    <property type="entry name" value="T2SS-T3SS_pil_N"/>
</dbReference>
<keyword evidence="2" id="KW-0732">Signal</keyword>
<dbReference type="SMART" id="SM00749">
    <property type="entry name" value="BON"/>
    <property type="match status" value="1"/>
</dbReference>
<dbReference type="AlphaFoldDB" id="A0A494RKV3"/>
<evidence type="ECO:0000259" key="3">
    <source>
        <dbReference type="PROSITE" id="PS50914"/>
    </source>
</evidence>
<sequence length="519" mass="53842">MRISGMNRFVVAACAALIALGGSASLDAARAQTRTAVAAGAAPQMVNLPRGTSFAVDLPADARDVIISNPTVAEAVLHSPRRITMVGMAGGETDAVFLDAAGRTILTLRVRVDAGVSALQDTLSRVVPGSTVRAEAVNDSIILTGVAASPAEADRAAQVARAFVSAPEKVMNMIAVAGSDQVTLKVRVVEVQRSAIKQLGFDTQAVIGRVGDTQWLLGNAATWGVNGALLGGISGGVARDTTKNFQMQVPCGAGWPQDALCPVTVDGRPGDPSNWDTAQPGTGPGSDGLNKGEALLKAFERVGLVRMLAEPNLTSVNGEAASFLAGGEFPVPTGRDRDGQISVEYKPYGVALAFRPVVLSEGRISLQVKVEVSELTPQGGLTIGAGTPASISLPGLTVRRSENTIELPSGGSMMIAGLLQESTRQAIDSLPGMTNLPVLGQLFRSRDYLMGETELVVIVEPYIVTPTSPGRMQTPADGLRIAQDAETIFFGQLNQVYGSPAPTAQPGAGWRGPVGYVIE</sequence>
<dbReference type="InterPro" id="IPR007055">
    <property type="entry name" value="BON_dom"/>
</dbReference>
<dbReference type="PANTHER" id="PTHR30332">
    <property type="entry name" value="PROBABLE GENERAL SECRETION PATHWAY PROTEIN D"/>
    <property type="match status" value="1"/>
</dbReference>
<evidence type="ECO:0000313" key="4">
    <source>
        <dbReference type="EMBL" id="AYG94464.1"/>
    </source>
</evidence>
<feature type="domain" description="BON" evidence="3">
    <location>
        <begin position="108"/>
        <end position="178"/>
    </location>
</feature>
<comment type="similarity">
    <text evidence="1">Belongs to the bacterial secretin family.</text>
</comment>
<accession>A0A494RKV3</accession>
<dbReference type="InterPro" id="IPR004846">
    <property type="entry name" value="T2SS/T3SS_dom"/>
</dbReference>
<dbReference type="GO" id="GO:0009306">
    <property type="term" value="P:protein secretion"/>
    <property type="evidence" value="ECO:0007669"/>
    <property type="project" value="InterPro"/>
</dbReference>
<evidence type="ECO:0000256" key="1">
    <source>
        <dbReference type="RuleBase" id="RU004003"/>
    </source>
</evidence>
<dbReference type="EMBL" id="CP032707">
    <property type="protein sequence ID" value="AYG94464.1"/>
    <property type="molecule type" value="Genomic_DNA"/>
</dbReference>
<dbReference type="Pfam" id="PF00263">
    <property type="entry name" value="Secretin"/>
    <property type="match status" value="1"/>
</dbReference>
<dbReference type="Pfam" id="PF13629">
    <property type="entry name" value="T2SS-T3SS_pil_N"/>
    <property type="match status" value="1"/>
</dbReference>